<evidence type="ECO:0000256" key="7">
    <source>
        <dbReference type="ARBA" id="ARBA00022777"/>
    </source>
</evidence>
<dbReference type="AlphaFoldDB" id="A0A0W7TP66"/>
<keyword evidence="8 11" id="KW-1133">Transmembrane helix</keyword>
<dbReference type="PROSITE" id="PS50109">
    <property type="entry name" value="HIS_KIN"/>
    <property type="match status" value="1"/>
</dbReference>
<evidence type="ECO:0000256" key="2">
    <source>
        <dbReference type="ARBA" id="ARBA00004651"/>
    </source>
</evidence>
<evidence type="ECO:0000313" key="13">
    <source>
        <dbReference type="EMBL" id="KUE75640.1"/>
    </source>
</evidence>
<dbReference type="EC" id="2.7.13.3" evidence="3"/>
<dbReference type="GO" id="GO:0004721">
    <property type="term" value="F:phosphoprotein phosphatase activity"/>
    <property type="evidence" value="ECO:0007669"/>
    <property type="project" value="TreeGrafter"/>
</dbReference>
<sequence length="340" mass="37772">MTGARELLPVFFSYCRRMLRAFLLVALGGATLFVVTILYRAPLELPLYTCCLVGAVGAVFFFSGFARYYRRHTALRMLRAQCATKLAALPAPRDILEKDYGDIIAALERNRLSAAADAAHREADATEYYTLWSHQIKTPLAAMRLLLQESPDIPGRSAFAQELFKAEQYVDMVLGYLRIGSIHADLSPQEVPLEALVRESVKKVSTLFIHQKSTTLQISFLPGTVLTDKKWFSFVLEQILTNAAKYTPRGTVRVYLAKDSPDTLVVEDTGLGIRAEDLPRIFERGFTGYNGRGGQRSTGLGLYLCHEVLQRLGHTISIRSEPGKGTAVCICFARGTLVVE</sequence>
<dbReference type="GO" id="GO:0000155">
    <property type="term" value="F:phosphorelay sensor kinase activity"/>
    <property type="evidence" value="ECO:0007669"/>
    <property type="project" value="TreeGrafter"/>
</dbReference>
<accession>A0A0W7TP66</accession>
<dbReference type="PANTHER" id="PTHR45453:SF2">
    <property type="entry name" value="HISTIDINE KINASE"/>
    <property type="match status" value="1"/>
</dbReference>
<comment type="catalytic activity">
    <reaction evidence="1">
        <text>ATP + protein L-histidine = ADP + protein N-phospho-L-histidine.</text>
        <dbReference type="EC" id="2.7.13.3"/>
    </reaction>
</comment>
<dbReference type="EMBL" id="LMUA01000018">
    <property type="protein sequence ID" value="KUE75640.1"/>
    <property type="molecule type" value="Genomic_DNA"/>
</dbReference>
<evidence type="ECO:0000256" key="1">
    <source>
        <dbReference type="ARBA" id="ARBA00000085"/>
    </source>
</evidence>
<dbReference type="Pfam" id="PF02518">
    <property type="entry name" value="HATPase_c"/>
    <property type="match status" value="1"/>
</dbReference>
<comment type="caution">
    <text evidence="13">The sequence shown here is derived from an EMBL/GenBank/DDBJ whole genome shotgun (WGS) entry which is preliminary data.</text>
</comment>
<dbReference type="PRINTS" id="PR00344">
    <property type="entry name" value="BCTRLSENSOR"/>
</dbReference>
<feature type="transmembrane region" description="Helical" evidence="11">
    <location>
        <begin position="45"/>
        <end position="69"/>
    </location>
</feature>
<evidence type="ECO:0000313" key="14">
    <source>
        <dbReference type="Proteomes" id="UP000053433"/>
    </source>
</evidence>
<proteinExistence type="predicted"/>
<keyword evidence="9" id="KW-0902">Two-component regulatory system</keyword>
<dbReference type="Gene3D" id="3.30.565.10">
    <property type="entry name" value="Histidine kinase-like ATPase, C-terminal domain"/>
    <property type="match status" value="1"/>
</dbReference>
<keyword evidence="7" id="KW-0418">Kinase</keyword>
<keyword evidence="10 11" id="KW-0472">Membrane</keyword>
<keyword evidence="5" id="KW-0808">Transferase</keyword>
<evidence type="ECO:0000256" key="4">
    <source>
        <dbReference type="ARBA" id="ARBA00022475"/>
    </source>
</evidence>
<evidence type="ECO:0000256" key="8">
    <source>
        <dbReference type="ARBA" id="ARBA00022989"/>
    </source>
</evidence>
<protein>
    <recommendedName>
        <fullName evidence="3">histidine kinase</fullName>
        <ecNumber evidence="3">2.7.13.3</ecNumber>
    </recommendedName>
</protein>
<dbReference type="Proteomes" id="UP000053433">
    <property type="component" value="Unassembled WGS sequence"/>
</dbReference>
<evidence type="ECO:0000256" key="5">
    <source>
        <dbReference type="ARBA" id="ARBA00022679"/>
    </source>
</evidence>
<organism evidence="13 14">
    <name type="scientific">Ruthenibacterium lactatiformans</name>
    <dbReference type="NCBI Taxonomy" id="1550024"/>
    <lineage>
        <taxon>Bacteria</taxon>
        <taxon>Bacillati</taxon>
        <taxon>Bacillota</taxon>
        <taxon>Clostridia</taxon>
        <taxon>Eubacteriales</taxon>
        <taxon>Oscillospiraceae</taxon>
        <taxon>Ruthenibacterium</taxon>
    </lineage>
</organism>
<keyword evidence="6 11" id="KW-0812">Transmembrane</keyword>
<feature type="domain" description="Histidine kinase" evidence="12">
    <location>
        <begin position="131"/>
        <end position="336"/>
    </location>
</feature>
<feature type="transmembrane region" description="Helical" evidence="11">
    <location>
        <begin position="21"/>
        <end position="39"/>
    </location>
</feature>
<reference evidence="13 14" key="1">
    <citation type="submission" date="2015-10" db="EMBL/GenBank/DDBJ databases">
        <title>A novel member of the family Ruminococcaceae isolated from human faeces.</title>
        <authorList>
            <person name="Shkoporov A.N."/>
            <person name="Chaplin A.V."/>
            <person name="Motuzova O.V."/>
            <person name="Kafarskaia L.I."/>
            <person name="Efimov B.A."/>
        </authorList>
    </citation>
    <scope>NUCLEOTIDE SEQUENCE [LARGE SCALE GENOMIC DNA]</scope>
    <source>
        <strain evidence="13 14">668</strain>
    </source>
</reference>
<gene>
    <name evidence="13" type="ORF">ASJ35_12775</name>
</gene>
<dbReference type="SMART" id="SM00387">
    <property type="entry name" value="HATPase_c"/>
    <property type="match status" value="1"/>
</dbReference>
<keyword evidence="4" id="KW-1003">Cell membrane</keyword>
<dbReference type="GO" id="GO:0016036">
    <property type="term" value="P:cellular response to phosphate starvation"/>
    <property type="evidence" value="ECO:0007669"/>
    <property type="project" value="TreeGrafter"/>
</dbReference>
<dbReference type="RefSeq" id="WP_058723474.1">
    <property type="nucleotide sequence ID" value="NZ_LMUA01000018.1"/>
</dbReference>
<evidence type="ECO:0000259" key="12">
    <source>
        <dbReference type="PROSITE" id="PS50109"/>
    </source>
</evidence>
<name>A0A0W7TP66_9FIRM</name>
<evidence type="ECO:0000256" key="6">
    <source>
        <dbReference type="ARBA" id="ARBA00022692"/>
    </source>
</evidence>
<dbReference type="InterPro" id="IPR050351">
    <property type="entry name" value="BphY/WalK/GraS-like"/>
</dbReference>
<dbReference type="SUPFAM" id="SSF55874">
    <property type="entry name" value="ATPase domain of HSP90 chaperone/DNA topoisomerase II/histidine kinase"/>
    <property type="match status" value="1"/>
</dbReference>
<comment type="subcellular location">
    <subcellularLocation>
        <location evidence="2">Cell membrane</location>
        <topology evidence="2">Multi-pass membrane protein</topology>
    </subcellularLocation>
</comment>
<evidence type="ECO:0000256" key="11">
    <source>
        <dbReference type="SAM" id="Phobius"/>
    </source>
</evidence>
<evidence type="ECO:0000256" key="9">
    <source>
        <dbReference type="ARBA" id="ARBA00023012"/>
    </source>
</evidence>
<dbReference type="InterPro" id="IPR003594">
    <property type="entry name" value="HATPase_dom"/>
</dbReference>
<dbReference type="PANTHER" id="PTHR45453">
    <property type="entry name" value="PHOSPHATE REGULON SENSOR PROTEIN PHOR"/>
    <property type="match status" value="1"/>
</dbReference>
<dbReference type="InterPro" id="IPR004358">
    <property type="entry name" value="Sig_transdc_His_kin-like_C"/>
</dbReference>
<evidence type="ECO:0000256" key="10">
    <source>
        <dbReference type="ARBA" id="ARBA00023136"/>
    </source>
</evidence>
<dbReference type="GO" id="GO:0005886">
    <property type="term" value="C:plasma membrane"/>
    <property type="evidence" value="ECO:0007669"/>
    <property type="project" value="UniProtKB-SubCell"/>
</dbReference>
<evidence type="ECO:0000256" key="3">
    <source>
        <dbReference type="ARBA" id="ARBA00012438"/>
    </source>
</evidence>
<dbReference type="InterPro" id="IPR036890">
    <property type="entry name" value="HATPase_C_sf"/>
</dbReference>
<dbReference type="InterPro" id="IPR005467">
    <property type="entry name" value="His_kinase_dom"/>
</dbReference>